<evidence type="ECO:0000256" key="8">
    <source>
        <dbReference type="ARBA" id="ARBA00026068"/>
    </source>
</evidence>
<evidence type="ECO:0000313" key="12">
    <source>
        <dbReference type="EMBL" id="PZF78559.1"/>
    </source>
</evidence>
<dbReference type="Pfam" id="PF05164">
    <property type="entry name" value="ZapA"/>
    <property type="match status" value="1"/>
</dbReference>
<dbReference type="GO" id="GO:0005829">
    <property type="term" value="C:cytosol"/>
    <property type="evidence" value="ECO:0007669"/>
    <property type="project" value="TreeGrafter"/>
</dbReference>
<accession>A0A2W2BQS0</accession>
<comment type="function">
    <text evidence="7">Activator of cell division through the inhibition of FtsZ GTPase activity, therefore promoting FtsZ assembly into bundles of protofilaments necessary for the formation of the division Z ring. It is recruited early at mid-cell but it is not essential for cell division.</text>
</comment>
<sequence length="161" mass="17875">MNWTSCAARPANWPTPRRPPPARSMRRCRASVQFCTQTRRSDGMAHVIVQVNGRPYTMQCPEGEEAHLRDLAELLDSEVQRVKTSVGNVGDIRMLVMAGLMVADRLSEAITKIQALEEQVNGLREAKNAAQLEALEVQASLGERLMVASERLEVLAQHLGK</sequence>
<evidence type="ECO:0000256" key="3">
    <source>
        <dbReference type="ARBA" id="ARBA00022490"/>
    </source>
</evidence>
<comment type="subcellular location">
    <subcellularLocation>
        <location evidence="1">Cytoplasm</location>
    </subcellularLocation>
</comment>
<protein>
    <recommendedName>
        <fullName evidence="2">Cell division protein ZapA</fullName>
    </recommendedName>
    <alternativeName>
        <fullName evidence="9">Z ring-associated protein ZapA</fullName>
    </alternativeName>
</protein>
<dbReference type="Gene3D" id="3.30.160.880">
    <property type="entry name" value="Cell division protein ZapA protomer, N-terminal domain"/>
    <property type="match status" value="1"/>
</dbReference>
<evidence type="ECO:0000256" key="7">
    <source>
        <dbReference type="ARBA" id="ARBA00024910"/>
    </source>
</evidence>
<evidence type="ECO:0000256" key="10">
    <source>
        <dbReference type="SAM" id="Coils"/>
    </source>
</evidence>
<keyword evidence="10" id="KW-0175">Coiled coil</keyword>
<comment type="subunit">
    <text evidence="8">Homodimer. Interacts with FtsZ.</text>
</comment>
<dbReference type="PANTHER" id="PTHR34981:SF1">
    <property type="entry name" value="CELL DIVISION PROTEIN ZAPA"/>
    <property type="match status" value="1"/>
</dbReference>
<keyword evidence="4 12" id="KW-0132">Cell division</keyword>
<dbReference type="GO" id="GO:0030428">
    <property type="term" value="C:cell septum"/>
    <property type="evidence" value="ECO:0007669"/>
    <property type="project" value="TreeGrafter"/>
</dbReference>
<proteinExistence type="predicted"/>
<evidence type="ECO:0000313" key="13">
    <source>
        <dbReference type="Proteomes" id="UP000248795"/>
    </source>
</evidence>
<gene>
    <name evidence="12" type="ORF">DK847_01760</name>
</gene>
<dbReference type="InterPro" id="IPR042233">
    <property type="entry name" value="Cell_div_ZapA_N"/>
</dbReference>
<comment type="caution">
    <text evidence="12">The sequence shown here is derived from an EMBL/GenBank/DDBJ whole genome shotgun (WGS) entry which is preliminary data.</text>
</comment>
<feature type="region of interest" description="Disordered" evidence="11">
    <location>
        <begin position="1"/>
        <end position="24"/>
    </location>
</feature>
<evidence type="ECO:0000256" key="11">
    <source>
        <dbReference type="SAM" id="MobiDB-lite"/>
    </source>
</evidence>
<dbReference type="InterPro" id="IPR007838">
    <property type="entry name" value="Cell_div_ZapA-like"/>
</dbReference>
<dbReference type="SUPFAM" id="SSF102829">
    <property type="entry name" value="Cell division protein ZapA-like"/>
    <property type="match status" value="1"/>
</dbReference>
<dbReference type="GO" id="GO:0043093">
    <property type="term" value="P:FtsZ-dependent cytokinesis"/>
    <property type="evidence" value="ECO:0007669"/>
    <property type="project" value="TreeGrafter"/>
</dbReference>
<dbReference type="Proteomes" id="UP000248795">
    <property type="component" value="Unassembled WGS sequence"/>
</dbReference>
<dbReference type="EMBL" id="QKVK01000001">
    <property type="protein sequence ID" value="PZF78559.1"/>
    <property type="molecule type" value="Genomic_DNA"/>
</dbReference>
<name>A0A2W2BQS0_9HYPH</name>
<dbReference type="GO" id="GO:0032153">
    <property type="term" value="C:cell division site"/>
    <property type="evidence" value="ECO:0007669"/>
    <property type="project" value="TreeGrafter"/>
</dbReference>
<keyword evidence="13" id="KW-1185">Reference proteome</keyword>
<dbReference type="InterPro" id="IPR036192">
    <property type="entry name" value="Cell_div_ZapA-like_sf"/>
</dbReference>
<evidence type="ECO:0000256" key="5">
    <source>
        <dbReference type="ARBA" id="ARBA00023210"/>
    </source>
</evidence>
<evidence type="ECO:0000256" key="6">
    <source>
        <dbReference type="ARBA" id="ARBA00023306"/>
    </source>
</evidence>
<organism evidence="12 13">
    <name type="scientific">Aestuariivirga litoralis</name>
    <dbReference type="NCBI Taxonomy" id="2650924"/>
    <lineage>
        <taxon>Bacteria</taxon>
        <taxon>Pseudomonadati</taxon>
        <taxon>Pseudomonadota</taxon>
        <taxon>Alphaproteobacteria</taxon>
        <taxon>Hyphomicrobiales</taxon>
        <taxon>Aestuariivirgaceae</taxon>
        <taxon>Aestuariivirga</taxon>
    </lineage>
</organism>
<evidence type="ECO:0000256" key="1">
    <source>
        <dbReference type="ARBA" id="ARBA00004496"/>
    </source>
</evidence>
<evidence type="ECO:0000256" key="9">
    <source>
        <dbReference type="ARBA" id="ARBA00033158"/>
    </source>
</evidence>
<dbReference type="GO" id="GO:0000921">
    <property type="term" value="P:septin ring assembly"/>
    <property type="evidence" value="ECO:0007669"/>
    <property type="project" value="TreeGrafter"/>
</dbReference>
<dbReference type="PANTHER" id="PTHR34981">
    <property type="entry name" value="CELL DIVISION PROTEIN ZAPA"/>
    <property type="match status" value="1"/>
</dbReference>
<dbReference type="AlphaFoldDB" id="A0A2W2BQS0"/>
<keyword evidence="5" id="KW-0717">Septation</keyword>
<dbReference type="GO" id="GO:0000917">
    <property type="term" value="P:division septum assembly"/>
    <property type="evidence" value="ECO:0007669"/>
    <property type="project" value="UniProtKB-KW"/>
</dbReference>
<keyword evidence="6" id="KW-0131">Cell cycle</keyword>
<keyword evidence="3" id="KW-0963">Cytoplasm</keyword>
<evidence type="ECO:0000256" key="2">
    <source>
        <dbReference type="ARBA" id="ARBA00015195"/>
    </source>
</evidence>
<reference evidence="13" key="1">
    <citation type="submission" date="2018-06" db="EMBL/GenBank/DDBJ databases">
        <title>Aestuariibacter litoralis strain KCTC 52945T.</title>
        <authorList>
            <person name="Li X."/>
            <person name="Salam N."/>
            <person name="Li J.-L."/>
            <person name="Chen Y.-M."/>
            <person name="Yang Z.-W."/>
            <person name="Zhang L.-Y."/>
            <person name="Han M.-X."/>
            <person name="Xiao M."/>
            <person name="Li W.-J."/>
        </authorList>
    </citation>
    <scope>NUCLEOTIDE SEQUENCE [LARGE SCALE GENOMIC DNA]</scope>
    <source>
        <strain evidence="13">KCTC 52945</strain>
    </source>
</reference>
<evidence type="ECO:0000256" key="4">
    <source>
        <dbReference type="ARBA" id="ARBA00022618"/>
    </source>
</evidence>
<feature type="coiled-coil region" evidence="10">
    <location>
        <begin position="106"/>
        <end position="133"/>
    </location>
</feature>